<name>A0AAU8BNV6_9VIBR</name>
<keyword evidence="5 8" id="KW-0732">Signal</keyword>
<keyword evidence="7" id="KW-0998">Cell outer membrane</keyword>
<dbReference type="InterPro" id="IPR005017">
    <property type="entry name" value="OMPP1/FadL/TodX"/>
</dbReference>
<sequence>MDKRYATLSLAGLLAISSTPLWAAGFQLAEHSAAGLGRANAGEAAIADSAATIAHNSAAITRFSKAQLSLGAAYIAPQVRVTGNGPSESFNRQLTNNDVVDDVIVPSAYFSMPINEQWHVGVGLFTDFGLMTEYPKDYLAGPIAGKTSLKTMNINPNVAYKINDSFSVSVGASAVYADAELERTLGILADAINSQNGTNFNRTDIATSLKGDGWGYGFNLGVLWELNENHRFGLSYRSKVDITLKGDYTTDVPNGIVTQPGQTVGGELELNLPSIAEFSGYHQVTEPLALHYSVVMTGWSTFEEIRGTVDGVTVLQKDEKFEDSFKYALGLTYGVSSAVTLRTGIAFDQTPNVNHPSISLPDSDRMNYSVGASYAFSDSTWLDFGFSFIDAKETTFTEELEPENLPGTTVDFKSEGDAYLYALQFNHRF</sequence>
<keyword evidence="3" id="KW-1134">Transmembrane beta strand</keyword>
<evidence type="ECO:0000256" key="3">
    <source>
        <dbReference type="ARBA" id="ARBA00022452"/>
    </source>
</evidence>
<evidence type="ECO:0000256" key="6">
    <source>
        <dbReference type="ARBA" id="ARBA00023136"/>
    </source>
</evidence>
<dbReference type="EMBL" id="CP115921">
    <property type="protein sequence ID" value="XCD17928.1"/>
    <property type="molecule type" value="Genomic_DNA"/>
</dbReference>
<dbReference type="SUPFAM" id="SSF56935">
    <property type="entry name" value="Porins"/>
    <property type="match status" value="1"/>
</dbReference>
<comment type="similarity">
    <text evidence="2">Belongs to the OmpP1/FadL family.</text>
</comment>
<dbReference type="KEGG" id="vck:PG915_21825"/>
<evidence type="ECO:0000313" key="9">
    <source>
        <dbReference type="EMBL" id="XCD17928.1"/>
    </source>
</evidence>
<keyword evidence="4" id="KW-0812">Transmembrane</keyword>
<dbReference type="Gene3D" id="2.40.160.60">
    <property type="entry name" value="Outer membrane protein transport protein (OMPP1/FadL/TodX)"/>
    <property type="match status" value="1"/>
</dbReference>
<reference evidence="9" key="1">
    <citation type="submission" date="2023-01" db="EMBL/GenBank/DDBJ databases">
        <title>Vibrio sp. CB1-14 genome sequencing.</title>
        <authorList>
            <person name="Otstavnykh N."/>
            <person name="Isaeva M."/>
            <person name="Meleshko D."/>
        </authorList>
    </citation>
    <scope>NUCLEOTIDE SEQUENCE</scope>
    <source>
        <strain evidence="9">CB1-14</strain>
    </source>
</reference>
<proteinExistence type="inferred from homology"/>
<evidence type="ECO:0000256" key="4">
    <source>
        <dbReference type="ARBA" id="ARBA00022692"/>
    </source>
</evidence>
<dbReference type="GO" id="GO:0009279">
    <property type="term" value="C:cell outer membrane"/>
    <property type="evidence" value="ECO:0007669"/>
    <property type="project" value="UniProtKB-SubCell"/>
</dbReference>
<gene>
    <name evidence="9" type="ORF">PG915_21825</name>
</gene>
<evidence type="ECO:0000256" key="5">
    <source>
        <dbReference type="ARBA" id="ARBA00022729"/>
    </source>
</evidence>
<organism evidence="9">
    <name type="scientific">Vibrio chaetopteri</name>
    <dbReference type="NCBI Taxonomy" id="3016528"/>
    <lineage>
        <taxon>Bacteria</taxon>
        <taxon>Pseudomonadati</taxon>
        <taxon>Pseudomonadota</taxon>
        <taxon>Gammaproteobacteria</taxon>
        <taxon>Vibrionales</taxon>
        <taxon>Vibrionaceae</taxon>
        <taxon>Vibrio</taxon>
    </lineage>
</organism>
<accession>A0AAU8BNV6</accession>
<feature type="signal peptide" evidence="8">
    <location>
        <begin position="1"/>
        <end position="23"/>
    </location>
</feature>
<dbReference type="GO" id="GO:0015483">
    <property type="term" value="F:long-chain fatty acid transporting porin activity"/>
    <property type="evidence" value="ECO:0007669"/>
    <property type="project" value="TreeGrafter"/>
</dbReference>
<evidence type="ECO:0000256" key="1">
    <source>
        <dbReference type="ARBA" id="ARBA00004571"/>
    </source>
</evidence>
<keyword evidence="6" id="KW-0472">Membrane</keyword>
<evidence type="ECO:0000256" key="8">
    <source>
        <dbReference type="SAM" id="SignalP"/>
    </source>
</evidence>
<protein>
    <submittedName>
        <fullName evidence="9">Outer membrane protein transport protein</fullName>
    </submittedName>
</protein>
<evidence type="ECO:0000256" key="7">
    <source>
        <dbReference type="ARBA" id="ARBA00023237"/>
    </source>
</evidence>
<dbReference type="PANTHER" id="PTHR35093:SF3">
    <property type="entry name" value="LONG-CHAIN FATTY ACID TRANSPORT PROTEIN"/>
    <property type="match status" value="1"/>
</dbReference>
<evidence type="ECO:0000256" key="2">
    <source>
        <dbReference type="ARBA" id="ARBA00008163"/>
    </source>
</evidence>
<dbReference type="Pfam" id="PF03349">
    <property type="entry name" value="Toluene_X"/>
    <property type="match status" value="1"/>
</dbReference>
<dbReference type="AlphaFoldDB" id="A0AAU8BNV6"/>
<dbReference type="RefSeq" id="WP_353499093.1">
    <property type="nucleotide sequence ID" value="NZ_CP115921.1"/>
</dbReference>
<comment type="subcellular location">
    <subcellularLocation>
        <location evidence="1">Cell outer membrane</location>
        <topology evidence="1">Multi-pass membrane protein</topology>
    </subcellularLocation>
</comment>
<dbReference type="PANTHER" id="PTHR35093">
    <property type="entry name" value="OUTER MEMBRANE PROTEIN NMB0088-RELATED"/>
    <property type="match status" value="1"/>
</dbReference>
<feature type="chain" id="PRO_5043369673" evidence="8">
    <location>
        <begin position="24"/>
        <end position="429"/>
    </location>
</feature>